<dbReference type="EMBL" id="AMZY02000010">
    <property type="protein sequence ID" value="EMS33095.1"/>
    <property type="molecule type" value="Genomic_DNA"/>
</dbReference>
<feature type="domain" description="HTH LytTR-type" evidence="2">
    <location>
        <begin position="251"/>
        <end position="318"/>
    </location>
</feature>
<dbReference type="STRING" id="1239962.C943_00372"/>
<organism evidence="3 4">
    <name type="scientific">Mariniradius saccharolyticus AK6</name>
    <dbReference type="NCBI Taxonomy" id="1239962"/>
    <lineage>
        <taxon>Bacteria</taxon>
        <taxon>Pseudomonadati</taxon>
        <taxon>Bacteroidota</taxon>
        <taxon>Cytophagia</taxon>
        <taxon>Cytophagales</taxon>
        <taxon>Cyclobacteriaceae</taxon>
        <taxon>Mariniradius</taxon>
    </lineage>
</organism>
<keyword evidence="1" id="KW-0812">Transmembrane</keyword>
<dbReference type="Pfam" id="PF04397">
    <property type="entry name" value="LytTR"/>
    <property type="match status" value="1"/>
</dbReference>
<reference evidence="3" key="1">
    <citation type="submission" date="2013-01" db="EMBL/GenBank/DDBJ databases">
        <title>Genome assembly of Mariniradius saccharolyticus AK6.</title>
        <authorList>
            <person name="Vaidya B."/>
            <person name="Khatri I."/>
            <person name="Tanuku N.R.S."/>
            <person name="Subramanian S."/>
            <person name="Pinnaka A."/>
        </authorList>
    </citation>
    <scope>NUCLEOTIDE SEQUENCE [LARGE SCALE GENOMIC DNA]</scope>
    <source>
        <strain evidence="3">AK6</strain>
    </source>
</reference>
<dbReference type="AlphaFoldDB" id="M7X6N2"/>
<protein>
    <recommendedName>
        <fullName evidence="2">HTH LytTR-type domain-containing protein</fullName>
    </recommendedName>
</protein>
<evidence type="ECO:0000313" key="3">
    <source>
        <dbReference type="EMBL" id="EMS33095.1"/>
    </source>
</evidence>
<accession>M7X6N2</accession>
<feature type="transmembrane region" description="Helical" evidence="1">
    <location>
        <begin position="121"/>
        <end position="138"/>
    </location>
</feature>
<feature type="transmembrane region" description="Helical" evidence="1">
    <location>
        <begin position="52"/>
        <end position="70"/>
    </location>
</feature>
<dbReference type="PANTHER" id="PTHR37299">
    <property type="entry name" value="TRANSCRIPTIONAL REGULATOR-RELATED"/>
    <property type="match status" value="1"/>
</dbReference>
<feature type="transmembrane region" description="Helical" evidence="1">
    <location>
        <begin position="158"/>
        <end position="178"/>
    </location>
</feature>
<dbReference type="Gene3D" id="2.40.50.1020">
    <property type="entry name" value="LytTr DNA-binding domain"/>
    <property type="match status" value="1"/>
</dbReference>
<gene>
    <name evidence="3" type="ORF">C943_00372</name>
</gene>
<dbReference type="PROSITE" id="PS50930">
    <property type="entry name" value="HTH_LYTTR"/>
    <property type="match status" value="1"/>
</dbReference>
<feature type="transmembrane region" description="Helical" evidence="1">
    <location>
        <begin position="85"/>
        <end position="109"/>
    </location>
</feature>
<feature type="transmembrane region" description="Helical" evidence="1">
    <location>
        <begin position="12"/>
        <end position="31"/>
    </location>
</feature>
<keyword evidence="1" id="KW-0472">Membrane</keyword>
<dbReference type="InParanoid" id="M7X6N2"/>
<dbReference type="InterPro" id="IPR046947">
    <property type="entry name" value="LytR-like"/>
</dbReference>
<dbReference type="GO" id="GO:0000156">
    <property type="term" value="F:phosphorelay response regulator activity"/>
    <property type="evidence" value="ECO:0007669"/>
    <property type="project" value="InterPro"/>
</dbReference>
<dbReference type="PANTHER" id="PTHR37299:SF1">
    <property type="entry name" value="STAGE 0 SPORULATION PROTEIN A HOMOLOG"/>
    <property type="match status" value="1"/>
</dbReference>
<evidence type="ECO:0000259" key="2">
    <source>
        <dbReference type="PROSITE" id="PS50930"/>
    </source>
</evidence>
<sequence length="318" mass="36739">MVVQIAKRGKDLILNLGILFGFTIAIKLETMASNLLNFLDQPYPFYYKGKQLISFALLIFVLSVLFNYFFEPFNNNPREHRMDFFWISVVHSANATLVVLLFLGPIGLLTNEDNWTVRKEILVVLGLFVLIGISQFLIRDLIYDNPYNWSWRYLIEEIRNTCLVGILFFSIIVPINFIRLSREHTTLAARYNATAHPAETAKGPEEILIRTQQKSDDFTLDCSGFLYAKADGNYLEILIVEDGKVHKLLKRMTLKEFETQLEAPDHIIRTHRSYLVNLRHVGDIKGNAQGYQLHLKHHPETIPVSRGMIPLFESRIKV</sequence>
<dbReference type="Proteomes" id="UP000010953">
    <property type="component" value="Unassembled WGS sequence"/>
</dbReference>
<keyword evidence="4" id="KW-1185">Reference proteome</keyword>
<dbReference type="GO" id="GO:0003677">
    <property type="term" value="F:DNA binding"/>
    <property type="evidence" value="ECO:0007669"/>
    <property type="project" value="InterPro"/>
</dbReference>
<evidence type="ECO:0000313" key="4">
    <source>
        <dbReference type="Proteomes" id="UP000010953"/>
    </source>
</evidence>
<name>M7X6N2_9BACT</name>
<dbReference type="InterPro" id="IPR007492">
    <property type="entry name" value="LytTR_DNA-bd_dom"/>
</dbReference>
<comment type="caution">
    <text evidence="3">The sequence shown here is derived from an EMBL/GenBank/DDBJ whole genome shotgun (WGS) entry which is preliminary data.</text>
</comment>
<keyword evidence="1" id="KW-1133">Transmembrane helix</keyword>
<dbReference type="eggNOG" id="COG3279">
    <property type="taxonomic scope" value="Bacteria"/>
</dbReference>
<proteinExistence type="predicted"/>
<evidence type="ECO:0000256" key="1">
    <source>
        <dbReference type="SAM" id="Phobius"/>
    </source>
</evidence>
<dbReference type="SMART" id="SM00850">
    <property type="entry name" value="LytTR"/>
    <property type="match status" value="1"/>
</dbReference>